<keyword evidence="9" id="KW-1185">Reference proteome</keyword>
<dbReference type="SUPFAM" id="SSF47384">
    <property type="entry name" value="Homodimeric domain of signal transducing histidine kinase"/>
    <property type="match status" value="1"/>
</dbReference>
<feature type="domain" description="PAS" evidence="7">
    <location>
        <begin position="172"/>
        <end position="201"/>
    </location>
</feature>
<dbReference type="Gene3D" id="1.10.287.130">
    <property type="match status" value="1"/>
</dbReference>
<evidence type="ECO:0000313" key="9">
    <source>
        <dbReference type="Proteomes" id="UP001501175"/>
    </source>
</evidence>
<accession>A0ABP8NJJ4</accession>
<feature type="domain" description="Histidine kinase" evidence="6">
    <location>
        <begin position="661"/>
        <end position="887"/>
    </location>
</feature>
<dbReference type="SMART" id="SM00091">
    <property type="entry name" value="PAS"/>
    <property type="match status" value="5"/>
</dbReference>
<dbReference type="InterPro" id="IPR036890">
    <property type="entry name" value="HATPase_C_sf"/>
</dbReference>
<keyword evidence="3" id="KW-0597">Phosphoprotein</keyword>
<dbReference type="InterPro" id="IPR036097">
    <property type="entry name" value="HisK_dim/P_sf"/>
</dbReference>
<name>A0ABP8NJJ4_9BACT</name>
<comment type="catalytic activity">
    <reaction evidence="1">
        <text>ATP + protein L-histidine = ADP + protein N-phospho-L-histidine.</text>
        <dbReference type="EC" id="2.7.13.3"/>
    </reaction>
</comment>
<evidence type="ECO:0000256" key="1">
    <source>
        <dbReference type="ARBA" id="ARBA00000085"/>
    </source>
</evidence>
<dbReference type="InterPro" id="IPR013656">
    <property type="entry name" value="PAS_4"/>
</dbReference>
<dbReference type="PANTHER" id="PTHR43304">
    <property type="entry name" value="PHYTOCHROME-LIKE PROTEIN CPH1"/>
    <property type="match status" value="1"/>
</dbReference>
<keyword evidence="5" id="KW-0418">Kinase</keyword>
<dbReference type="InterPro" id="IPR003661">
    <property type="entry name" value="HisK_dim/P_dom"/>
</dbReference>
<dbReference type="InterPro" id="IPR005467">
    <property type="entry name" value="His_kinase_dom"/>
</dbReference>
<dbReference type="SMART" id="SM00388">
    <property type="entry name" value="HisKA"/>
    <property type="match status" value="1"/>
</dbReference>
<dbReference type="Pfam" id="PF00512">
    <property type="entry name" value="HisKA"/>
    <property type="match status" value="1"/>
</dbReference>
<dbReference type="PROSITE" id="PS50112">
    <property type="entry name" value="PAS"/>
    <property type="match status" value="1"/>
</dbReference>
<dbReference type="Gene3D" id="3.30.450.20">
    <property type="entry name" value="PAS domain"/>
    <property type="match status" value="5"/>
</dbReference>
<dbReference type="RefSeq" id="WP_345248103.1">
    <property type="nucleotide sequence ID" value="NZ_BAABHD010000081.1"/>
</dbReference>
<dbReference type="InterPro" id="IPR000014">
    <property type="entry name" value="PAS"/>
</dbReference>
<evidence type="ECO:0000256" key="5">
    <source>
        <dbReference type="ARBA" id="ARBA00022777"/>
    </source>
</evidence>
<dbReference type="InterPro" id="IPR035965">
    <property type="entry name" value="PAS-like_dom_sf"/>
</dbReference>
<dbReference type="EMBL" id="BAABHD010000081">
    <property type="protein sequence ID" value="GAA4466760.1"/>
    <property type="molecule type" value="Genomic_DNA"/>
</dbReference>
<dbReference type="SUPFAM" id="SSF55785">
    <property type="entry name" value="PYP-like sensor domain (PAS domain)"/>
    <property type="match status" value="5"/>
</dbReference>
<protein>
    <recommendedName>
        <fullName evidence="2">histidine kinase</fullName>
        <ecNumber evidence="2">2.7.13.3</ecNumber>
    </recommendedName>
</protein>
<evidence type="ECO:0000259" key="7">
    <source>
        <dbReference type="PROSITE" id="PS50112"/>
    </source>
</evidence>
<evidence type="ECO:0000256" key="4">
    <source>
        <dbReference type="ARBA" id="ARBA00022679"/>
    </source>
</evidence>
<dbReference type="Pfam" id="PF13188">
    <property type="entry name" value="PAS_8"/>
    <property type="match status" value="1"/>
</dbReference>
<proteinExistence type="predicted"/>
<dbReference type="Proteomes" id="UP001501175">
    <property type="component" value="Unassembled WGS sequence"/>
</dbReference>
<dbReference type="SUPFAM" id="SSF55874">
    <property type="entry name" value="ATPase domain of HSP90 chaperone/DNA topoisomerase II/histidine kinase"/>
    <property type="match status" value="1"/>
</dbReference>
<evidence type="ECO:0000256" key="3">
    <source>
        <dbReference type="ARBA" id="ARBA00022553"/>
    </source>
</evidence>
<dbReference type="Pfam" id="PF08448">
    <property type="entry name" value="PAS_4"/>
    <property type="match status" value="2"/>
</dbReference>
<dbReference type="CDD" id="cd00082">
    <property type="entry name" value="HisKA"/>
    <property type="match status" value="1"/>
</dbReference>
<evidence type="ECO:0000259" key="6">
    <source>
        <dbReference type="PROSITE" id="PS50109"/>
    </source>
</evidence>
<evidence type="ECO:0000256" key="2">
    <source>
        <dbReference type="ARBA" id="ARBA00012438"/>
    </source>
</evidence>
<dbReference type="PROSITE" id="PS50109">
    <property type="entry name" value="HIS_KIN"/>
    <property type="match status" value="1"/>
</dbReference>
<dbReference type="SMART" id="SM00387">
    <property type="entry name" value="HATPase_c"/>
    <property type="match status" value="1"/>
</dbReference>
<dbReference type="PANTHER" id="PTHR43304:SF1">
    <property type="entry name" value="PAC DOMAIN-CONTAINING PROTEIN"/>
    <property type="match status" value="1"/>
</dbReference>
<dbReference type="Gene3D" id="3.30.565.10">
    <property type="entry name" value="Histidine kinase-like ATPase, C-terminal domain"/>
    <property type="match status" value="1"/>
</dbReference>
<dbReference type="CDD" id="cd00130">
    <property type="entry name" value="PAS"/>
    <property type="match status" value="2"/>
</dbReference>
<comment type="caution">
    <text evidence="8">The sequence shown here is derived from an EMBL/GenBank/DDBJ whole genome shotgun (WGS) entry which is preliminary data.</text>
</comment>
<dbReference type="NCBIfam" id="TIGR00229">
    <property type="entry name" value="sensory_box"/>
    <property type="match status" value="1"/>
</dbReference>
<reference evidence="9" key="1">
    <citation type="journal article" date="2019" name="Int. J. Syst. Evol. Microbiol.">
        <title>The Global Catalogue of Microorganisms (GCM) 10K type strain sequencing project: providing services to taxonomists for standard genome sequencing and annotation.</title>
        <authorList>
            <consortium name="The Broad Institute Genomics Platform"/>
            <consortium name="The Broad Institute Genome Sequencing Center for Infectious Disease"/>
            <person name="Wu L."/>
            <person name="Ma J."/>
        </authorList>
    </citation>
    <scope>NUCLEOTIDE SEQUENCE [LARGE SCALE GENOMIC DNA]</scope>
    <source>
        <strain evidence="9">JCM 17927</strain>
    </source>
</reference>
<dbReference type="InterPro" id="IPR004358">
    <property type="entry name" value="Sig_transdc_His_kin-like_C"/>
</dbReference>
<organism evidence="8 9">
    <name type="scientific">Nibrella saemangeumensis</name>
    <dbReference type="NCBI Taxonomy" id="1084526"/>
    <lineage>
        <taxon>Bacteria</taxon>
        <taxon>Pseudomonadati</taxon>
        <taxon>Bacteroidota</taxon>
        <taxon>Cytophagia</taxon>
        <taxon>Cytophagales</taxon>
        <taxon>Spirosomataceae</taxon>
        <taxon>Nibrella</taxon>
    </lineage>
</organism>
<gene>
    <name evidence="8" type="ORF">GCM10023189_49370</name>
</gene>
<keyword evidence="4" id="KW-0808">Transferase</keyword>
<dbReference type="EC" id="2.7.13.3" evidence="2"/>
<sequence>MTATSSPIPSSLLQSVLDCSLNGVMVYQCLRDEQDAVVDFRLLSLNKAAETDLGVPARQLVGQTLLTLFPDATQSPVFDQYRTVIETGQSARFEVNHLFPGRSLSTWLDISAVKLDDCLVMSYLDITDRKTNELRLQQQADLYTHALNSTTHGIVLCRGIRDRQQRLIDLQLVLINAAGVQLVGFSREEIMGRTALMLMPDKAYQLFIQQLLGVLETGRELRAERYVNWNNRWYDVQASPYGDDLLSLSIKDITHRKQAEFAREEQHRLLSKVMNTVQSGIMLCQAVRDTNGTIIDFQTTFCNDKCLELTGLSRQQLLTLSMLTIDPAGKHNGIFDHYARVVETGIPLRAENYFGQAQVWLDNSVQKFGDGVVASISDVTALKTTAIKYEQTAARLQNVLDASLTGISMLKPVRNEAGQVIDFIVTLTNEATASATGIPKETITGKYLLSVMPFHQELGLFDRYVSVVHKKQSERFKWHNEQADRWFDISVKYQDDELAVTFLDVTTSKHLQLAHQNQAQLLQGVLDGALNSIIVYDAVRDAGGQIKDFQVVLFNKTAPQFFPIPEEQLRGMRLTDLYPATKERGMFHHCVRVIETGEPYRSILEYPEHSLAVDLSISRFGDGVIVGANDVTDIRRYQRELERSNQELKRSNENLQEFAYVASHDLQEPLRKIQSFGDVLHNQYRYEMPEQAGDLVNRMQKAAHRMQNLIQDLLTYSRISTQQQPFRLVSLNRLVEEVAVDLEMTIQDKQASLTLEPLPDVMGDPVQLRQLFQNLISNSLKFGHPNRPPVISITARPITHLAIPGKPATGQQELFWEISLTDNGIGFDEKYANRIFQLFQRLHGKNLYGGTGIGLPICKKVMDHHKGYITATSRPGEGSVFRIYLPK</sequence>
<dbReference type="InterPro" id="IPR052162">
    <property type="entry name" value="Sensor_kinase/Photoreceptor"/>
</dbReference>
<dbReference type="InterPro" id="IPR003594">
    <property type="entry name" value="HATPase_dom"/>
</dbReference>
<dbReference type="PRINTS" id="PR00344">
    <property type="entry name" value="BCTRLSENSOR"/>
</dbReference>
<evidence type="ECO:0000313" key="8">
    <source>
        <dbReference type="EMBL" id="GAA4466760.1"/>
    </source>
</evidence>
<dbReference type="Pfam" id="PF02518">
    <property type="entry name" value="HATPase_c"/>
    <property type="match status" value="1"/>
</dbReference>